<keyword evidence="2" id="KW-1185">Reference proteome</keyword>
<dbReference type="AlphaFoldDB" id="A0A0C3FYZ7"/>
<evidence type="ECO:0000313" key="1">
    <source>
        <dbReference type="EMBL" id="KIM89505.1"/>
    </source>
</evidence>
<dbReference type="HOGENOM" id="CLU_2334391_0_0_1"/>
<reference evidence="2" key="2">
    <citation type="submission" date="2015-01" db="EMBL/GenBank/DDBJ databases">
        <title>Evolutionary Origins and Diversification of the Mycorrhizal Mutualists.</title>
        <authorList>
            <consortium name="DOE Joint Genome Institute"/>
            <consortium name="Mycorrhizal Genomics Consortium"/>
            <person name="Kohler A."/>
            <person name="Kuo A."/>
            <person name="Nagy L.G."/>
            <person name="Floudas D."/>
            <person name="Copeland A."/>
            <person name="Barry K.W."/>
            <person name="Cichocki N."/>
            <person name="Veneault-Fourrey C."/>
            <person name="LaButti K."/>
            <person name="Lindquist E.A."/>
            <person name="Lipzen A."/>
            <person name="Lundell T."/>
            <person name="Morin E."/>
            <person name="Murat C."/>
            <person name="Riley R."/>
            <person name="Ohm R."/>
            <person name="Sun H."/>
            <person name="Tunlid A."/>
            <person name="Henrissat B."/>
            <person name="Grigoriev I.V."/>
            <person name="Hibbett D.S."/>
            <person name="Martin F."/>
        </authorList>
    </citation>
    <scope>NUCLEOTIDE SEQUENCE [LARGE SCALE GENOMIC DNA]</scope>
    <source>
        <strain evidence="2">F 1598</strain>
    </source>
</reference>
<name>A0A0C3FYZ7_PILCF</name>
<organism evidence="1 2">
    <name type="scientific">Piloderma croceum (strain F 1598)</name>
    <dbReference type="NCBI Taxonomy" id="765440"/>
    <lineage>
        <taxon>Eukaryota</taxon>
        <taxon>Fungi</taxon>
        <taxon>Dikarya</taxon>
        <taxon>Basidiomycota</taxon>
        <taxon>Agaricomycotina</taxon>
        <taxon>Agaricomycetes</taxon>
        <taxon>Agaricomycetidae</taxon>
        <taxon>Atheliales</taxon>
        <taxon>Atheliaceae</taxon>
        <taxon>Piloderma</taxon>
    </lineage>
</organism>
<dbReference type="Proteomes" id="UP000054166">
    <property type="component" value="Unassembled WGS sequence"/>
</dbReference>
<proteinExistence type="predicted"/>
<dbReference type="InParanoid" id="A0A0C3FYZ7"/>
<dbReference type="EMBL" id="KN832975">
    <property type="protein sequence ID" value="KIM89505.1"/>
    <property type="molecule type" value="Genomic_DNA"/>
</dbReference>
<sequence length="98" mass="11755">MATKKYYVLYVVSADTTTLAESFQDNKTRHFYVEVRVDQMKVQGTETVKGDKVLSWNDVFLLFQQRWNKHIHRVSVCSTKHLSIYLRRFAHMLRLYHT</sequence>
<gene>
    <name evidence="1" type="ORF">PILCRDRAFT_227187</name>
</gene>
<evidence type="ECO:0000313" key="2">
    <source>
        <dbReference type="Proteomes" id="UP000054166"/>
    </source>
</evidence>
<reference evidence="1 2" key="1">
    <citation type="submission" date="2014-04" db="EMBL/GenBank/DDBJ databases">
        <authorList>
            <consortium name="DOE Joint Genome Institute"/>
            <person name="Kuo A."/>
            <person name="Tarkka M."/>
            <person name="Buscot F."/>
            <person name="Kohler A."/>
            <person name="Nagy L.G."/>
            <person name="Floudas D."/>
            <person name="Copeland A."/>
            <person name="Barry K.W."/>
            <person name="Cichocki N."/>
            <person name="Veneault-Fourrey C."/>
            <person name="LaButti K."/>
            <person name="Lindquist E.A."/>
            <person name="Lipzen A."/>
            <person name="Lundell T."/>
            <person name="Morin E."/>
            <person name="Murat C."/>
            <person name="Sun H."/>
            <person name="Tunlid A."/>
            <person name="Henrissat B."/>
            <person name="Grigoriev I.V."/>
            <person name="Hibbett D.S."/>
            <person name="Martin F."/>
            <person name="Nordberg H.P."/>
            <person name="Cantor M.N."/>
            <person name="Hua S.X."/>
        </authorList>
    </citation>
    <scope>NUCLEOTIDE SEQUENCE [LARGE SCALE GENOMIC DNA]</scope>
    <source>
        <strain evidence="1 2">F 1598</strain>
    </source>
</reference>
<accession>A0A0C3FYZ7</accession>
<protein>
    <submittedName>
        <fullName evidence="1">Uncharacterized protein</fullName>
    </submittedName>
</protein>